<accession>A0A6A6D8Q8</accession>
<reference evidence="1" key="1">
    <citation type="journal article" date="2020" name="Stud. Mycol.">
        <title>101 Dothideomycetes genomes: a test case for predicting lifestyles and emergence of pathogens.</title>
        <authorList>
            <person name="Haridas S."/>
            <person name="Albert R."/>
            <person name="Binder M."/>
            <person name="Bloem J."/>
            <person name="Labutti K."/>
            <person name="Salamov A."/>
            <person name="Andreopoulos B."/>
            <person name="Baker S."/>
            <person name="Barry K."/>
            <person name="Bills G."/>
            <person name="Bluhm B."/>
            <person name="Cannon C."/>
            <person name="Castanera R."/>
            <person name="Culley D."/>
            <person name="Daum C."/>
            <person name="Ezra D."/>
            <person name="Gonzalez J."/>
            <person name="Henrissat B."/>
            <person name="Kuo A."/>
            <person name="Liang C."/>
            <person name="Lipzen A."/>
            <person name="Lutzoni F."/>
            <person name="Magnuson J."/>
            <person name="Mondo S."/>
            <person name="Nolan M."/>
            <person name="Ohm R."/>
            <person name="Pangilinan J."/>
            <person name="Park H.-J."/>
            <person name="Ramirez L."/>
            <person name="Alfaro M."/>
            <person name="Sun H."/>
            <person name="Tritt A."/>
            <person name="Yoshinaga Y."/>
            <person name="Zwiers L.-H."/>
            <person name="Turgeon B."/>
            <person name="Goodwin S."/>
            <person name="Spatafora J."/>
            <person name="Crous P."/>
            <person name="Grigoriev I."/>
        </authorList>
    </citation>
    <scope>NUCLEOTIDE SEQUENCE</scope>
    <source>
        <strain evidence="1">CBS 207.26</strain>
    </source>
</reference>
<name>A0A6A6D8Q8_9PEZI</name>
<evidence type="ECO:0000313" key="2">
    <source>
        <dbReference type="Proteomes" id="UP000800200"/>
    </source>
</evidence>
<protein>
    <submittedName>
        <fullName evidence="1">Uncharacterized protein</fullName>
    </submittedName>
</protein>
<proteinExistence type="predicted"/>
<keyword evidence="2" id="KW-1185">Reference proteome</keyword>
<evidence type="ECO:0000313" key="1">
    <source>
        <dbReference type="EMBL" id="KAF2175463.1"/>
    </source>
</evidence>
<sequence>MPFPPYYQTQHPLQQSLAQALTTTPKALSALAQSKLSAFRVAQLPEQQFVENFGDALGSQGIARDIHNHAVQVTTRNDVLTSILQIVRGTGIAAINGTEPLNERFNRLIVGASELPEQINLEEQPRLLRVQRLHFAHQPCRLFRGAASVSQKQQLEPKHALMPMD</sequence>
<gene>
    <name evidence="1" type="ORF">K469DRAFT_683881</name>
</gene>
<dbReference type="AlphaFoldDB" id="A0A6A6D8Q8"/>
<organism evidence="1 2">
    <name type="scientific">Zopfia rhizophila CBS 207.26</name>
    <dbReference type="NCBI Taxonomy" id="1314779"/>
    <lineage>
        <taxon>Eukaryota</taxon>
        <taxon>Fungi</taxon>
        <taxon>Dikarya</taxon>
        <taxon>Ascomycota</taxon>
        <taxon>Pezizomycotina</taxon>
        <taxon>Dothideomycetes</taxon>
        <taxon>Dothideomycetes incertae sedis</taxon>
        <taxon>Zopfiaceae</taxon>
        <taxon>Zopfia</taxon>
    </lineage>
</organism>
<dbReference type="Proteomes" id="UP000800200">
    <property type="component" value="Unassembled WGS sequence"/>
</dbReference>
<dbReference type="EMBL" id="ML994731">
    <property type="protein sequence ID" value="KAF2175463.1"/>
    <property type="molecule type" value="Genomic_DNA"/>
</dbReference>